<evidence type="ECO:0000256" key="3">
    <source>
        <dbReference type="ARBA" id="ARBA00022475"/>
    </source>
</evidence>
<reference evidence="10 11" key="1">
    <citation type="submission" date="2023-10" db="EMBL/GenBank/DDBJ databases">
        <title>To unveil natural product biosynthetic capacity in Pseudoalteromonas.</title>
        <authorList>
            <person name="Wang J."/>
        </authorList>
    </citation>
    <scope>NUCLEOTIDE SEQUENCE [LARGE SCALE GENOMIC DNA]</scope>
    <source>
        <strain evidence="10 11">DSM 15914</strain>
    </source>
</reference>
<evidence type="ECO:0000256" key="1">
    <source>
        <dbReference type="ARBA" id="ARBA00004651"/>
    </source>
</evidence>
<comment type="function">
    <text evidence="8">Involved in formation of the rod shape of the cell. May also contribute to regulation of formation of penicillin-binding proteins.</text>
</comment>
<comment type="similarity">
    <text evidence="2 8">Belongs to the MreD family.</text>
</comment>
<evidence type="ECO:0000256" key="6">
    <source>
        <dbReference type="ARBA" id="ARBA00022989"/>
    </source>
</evidence>
<keyword evidence="5 8" id="KW-0133">Cell shape</keyword>
<keyword evidence="7 8" id="KW-0472">Membrane</keyword>
<accession>A0ABZ0MH65</accession>
<gene>
    <name evidence="10" type="primary">mreD</name>
    <name evidence="10" type="ORF">R5H13_17310</name>
</gene>
<keyword evidence="11" id="KW-1185">Reference proteome</keyword>
<dbReference type="Pfam" id="PF04093">
    <property type="entry name" value="MreD"/>
    <property type="match status" value="1"/>
</dbReference>
<comment type="subcellular location">
    <subcellularLocation>
        <location evidence="8">Cell inner membrane</location>
    </subcellularLocation>
    <subcellularLocation>
        <location evidence="1">Cell membrane</location>
        <topology evidence="1">Multi-pass membrane protein</topology>
    </subcellularLocation>
</comment>
<dbReference type="PANTHER" id="PTHR37484:SF1">
    <property type="entry name" value="ROD SHAPE-DETERMINING PROTEIN MRED"/>
    <property type="match status" value="1"/>
</dbReference>
<evidence type="ECO:0000313" key="10">
    <source>
        <dbReference type="EMBL" id="WOX30533.1"/>
    </source>
</evidence>
<keyword evidence="8" id="KW-0997">Cell inner membrane</keyword>
<evidence type="ECO:0000256" key="5">
    <source>
        <dbReference type="ARBA" id="ARBA00022960"/>
    </source>
</evidence>
<evidence type="ECO:0000256" key="2">
    <source>
        <dbReference type="ARBA" id="ARBA00007776"/>
    </source>
</evidence>
<dbReference type="NCBIfam" id="TIGR03426">
    <property type="entry name" value="shape_MreD"/>
    <property type="match status" value="1"/>
</dbReference>
<organism evidence="10 11">
    <name type="scientific">Pseudoalteromonas maricaloris</name>
    <dbReference type="NCBI Taxonomy" id="184924"/>
    <lineage>
        <taxon>Bacteria</taxon>
        <taxon>Pseudomonadati</taxon>
        <taxon>Pseudomonadota</taxon>
        <taxon>Gammaproteobacteria</taxon>
        <taxon>Alteromonadales</taxon>
        <taxon>Pseudoalteromonadaceae</taxon>
        <taxon>Pseudoalteromonas</taxon>
    </lineage>
</organism>
<dbReference type="PIRSF" id="PIRSF018472">
    <property type="entry name" value="MreD_proteobac"/>
    <property type="match status" value="1"/>
</dbReference>
<feature type="transmembrane region" description="Helical" evidence="9">
    <location>
        <begin position="131"/>
        <end position="150"/>
    </location>
</feature>
<evidence type="ECO:0000256" key="9">
    <source>
        <dbReference type="SAM" id="Phobius"/>
    </source>
</evidence>
<proteinExistence type="inferred from homology"/>
<evidence type="ECO:0000256" key="4">
    <source>
        <dbReference type="ARBA" id="ARBA00022692"/>
    </source>
</evidence>
<dbReference type="EMBL" id="CP137578">
    <property type="protein sequence ID" value="WOX30533.1"/>
    <property type="molecule type" value="Genomic_DNA"/>
</dbReference>
<keyword evidence="6 9" id="KW-1133">Transmembrane helix</keyword>
<feature type="transmembrane region" description="Helical" evidence="9">
    <location>
        <begin position="98"/>
        <end position="119"/>
    </location>
</feature>
<evidence type="ECO:0000256" key="8">
    <source>
        <dbReference type="PIRNR" id="PIRNR018472"/>
    </source>
</evidence>
<evidence type="ECO:0000256" key="7">
    <source>
        <dbReference type="ARBA" id="ARBA00023136"/>
    </source>
</evidence>
<protein>
    <recommendedName>
        <fullName evidence="8">Rod shape-determining protein MreD</fullName>
    </recommendedName>
</protein>
<keyword evidence="3 8" id="KW-1003">Cell membrane</keyword>
<sequence>MMSKHSNLLIALSVFVALIMALMPLPFSLEPFRPDWVLLVLMYWSLAVPHRVNIGWAWMTGLIIDLAMGAPLGVNSLTYSICIYITASNFQKIRNFSIWQQAVLIGLFLALYHLLQFWLNHFLLDIYFNPHYLWPAVTGMVCWLWIFPLLRKYRRQFRIR</sequence>
<evidence type="ECO:0000313" key="11">
    <source>
        <dbReference type="Proteomes" id="UP001304419"/>
    </source>
</evidence>
<keyword evidence="4 9" id="KW-0812">Transmembrane</keyword>
<dbReference type="InterPro" id="IPR007227">
    <property type="entry name" value="Cell_shape_determining_MreD"/>
</dbReference>
<dbReference type="Proteomes" id="UP001304419">
    <property type="component" value="Chromosome 1"/>
</dbReference>
<name>A0ABZ0MH65_9GAMM</name>
<dbReference type="PANTHER" id="PTHR37484">
    <property type="entry name" value="ROD SHAPE-DETERMINING PROTEIN MRED"/>
    <property type="match status" value="1"/>
</dbReference>
<dbReference type="InterPro" id="IPR026034">
    <property type="entry name" value="MreD_proteobac"/>
</dbReference>
<feature type="transmembrane region" description="Helical" evidence="9">
    <location>
        <begin position="55"/>
        <end position="86"/>
    </location>
</feature>